<evidence type="ECO:0000256" key="10">
    <source>
        <dbReference type="ARBA" id="ARBA00022840"/>
    </source>
</evidence>
<dbReference type="FunFam" id="3.40.1190.10:FF:000008">
    <property type="entry name" value="Folylpolyglutamate synthase"/>
    <property type="match status" value="1"/>
</dbReference>
<evidence type="ECO:0000256" key="12">
    <source>
        <dbReference type="ARBA" id="ARBA00030592"/>
    </source>
</evidence>
<dbReference type="PROSITE" id="PS01011">
    <property type="entry name" value="FOLYLPOLYGLU_SYNT_1"/>
    <property type="match status" value="1"/>
</dbReference>
<evidence type="ECO:0000256" key="1">
    <source>
        <dbReference type="ARBA" id="ARBA00001944"/>
    </source>
</evidence>
<dbReference type="GO" id="GO:0004326">
    <property type="term" value="F:tetrahydrofolylpolyglutamate synthase activity"/>
    <property type="evidence" value="ECO:0007669"/>
    <property type="project" value="UniProtKB-EC"/>
</dbReference>
<dbReference type="Gene3D" id="3.40.1190.10">
    <property type="entry name" value="Mur-like, catalytic domain"/>
    <property type="match status" value="1"/>
</dbReference>
<feature type="region of interest" description="Disordered" evidence="15">
    <location>
        <begin position="109"/>
        <end position="133"/>
    </location>
</feature>
<dbReference type="PANTHER" id="PTHR11136:SF16">
    <property type="entry name" value="FOLYLPOLYGLUTAMATE SYNTHASE"/>
    <property type="match status" value="1"/>
</dbReference>
<keyword evidence="9" id="KW-0547">Nucleotide-binding</keyword>
<dbReference type="PANTHER" id="PTHR11136">
    <property type="entry name" value="FOLYLPOLYGLUTAMATE SYNTHASE-RELATED"/>
    <property type="match status" value="1"/>
</dbReference>
<dbReference type="PROSITE" id="PS01012">
    <property type="entry name" value="FOLYLPOLYGLU_SYNT_2"/>
    <property type="match status" value="1"/>
</dbReference>
<dbReference type="InterPro" id="IPR018109">
    <property type="entry name" value="Folylpolyglutamate_synth_CS"/>
</dbReference>
<keyword evidence="7" id="KW-0436">Ligase</keyword>
<dbReference type="InterPro" id="IPR036565">
    <property type="entry name" value="Mur-like_cat_sf"/>
</dbReference>
<dbReference type="GO" id="GO:0005739">
    <property type="term" value="C:mitochondrion"/>
    <property type="evidence" value="ECO:0007669"/>
    <property type="project" value="TreeGrafter"/>
</dbReference>
<comment type="similarity">
    <text evidence="3">Belongs to the folylpolyglutamate synthase family.</text>
</comment>
<dbReference type="InterPro" id="IPR001645">
    <property type="entry name" value="Folylpolyglutamate_synth"/>
</dbReference>
<dbReference type="AlphaFoldDB" id="A0A9E7HEU6"/>
<evidence type="ECO:0000313" key="17">
    <source>
        <dbReference type="Proteomes" id="UP001055439"/>
    </source>
</evidence>
<dbReference type="Proteomes" id="UP001055439">
    <property type="component" value="Chromosome 8"/>
</dbReference>
<dbReference type="NCBIfam" id="TIGR01499">
    <property type="entry name" value="folC"/>
    <property type="match status" value="1"/>
</dbReference>
<feature type="region of interest" description="Disordered" evidence="15">
    <location>
        <begin position="1"/>
        <end position="23"/>
    </location>
</feature>
<dbReference type="GO" id="GO:0005829">
    <property type="term" value="C:cytosol"/>
    <property type="evidence" value="ECO:0007669"/>
    <property type="project" value="TreeGrafter"/>
</dbReference>
<dbReference type="GO" id="GO:0005524">
    <property type="term" value="F:ATP binding"/>
    <property type="evidence" value="ECO:0007669"/>
    <property type="project" value="UniProtKB-KW"/>
</dbReference>
<evidence type="ECO:0000256" key="2">
    <source>
        <dbReference type="ARBA" id="ARBA00005150"/>
    </source>
</evidence>
<keyword evidence="17" id="KW-1185">Reference proteome</keyword>
<dbReference type="GO" id="GO:0006730">
    <property type="term" value="P:one-carbon metabolic process"/>
    <property type="evidence" value="ECO:0007669"/>
    <property type="project" value="UniProtKB-KW"/>
</dbReference>
<dbReference type="Gene3D" id="3.20.20.80">
    <property type="entry name" value="Glycosidases"/>
    <property type="match status" value="1"/>
</dbReference>
<evidence type="ECO:0000256" key="14">
    <source>
        <dbReference type="ARBA" id="ARBA00047493"/>
    </source>
</evidence>
<dbReference type="FunFam" id="3.90.190.20:FF:000011">
    <property type="entry name" value="Folylpolyglutamate synthase"/>
    <property type="match status" value="1"/>
</dbReference>
<keyword evidence="10" id="KW-0067">ATP-binding</keyword>
<dbReference type="SUPFAM" id="SSF51445">
    <property type="entry name" value="(Trans)glycosidases"/>
    <property type="match status" value="1"/>
</dbReference>
<proteinExistence type="inferred from homology"/>
<comment type="pathway">
    <text evidence="2">Cofactor biosynthesis; tetrahydrofolylpolyglutamate biosynthesis.</text>
</comment>
<dbReference type="CDD" id="cd01635">
    <property type="entry name" value="Glycosyltransferase_GTB-type"/>
    <property type="match status" value="1"/>
</dbReference>
<evidence type="ECO:0000256" key="8">
    <source>
        <dbReference type="ARBA" id="ARBA00022723"/>
    </source>
</evidence>
<accession>A0A9E7HEU6</accession>
<keyword evidence="11" id="KW-0460">Magnesium</keyword>
<name>A0A9E7HEU6_9LILI</name>
<evidence type="ECO:0000256" key="13">
    <source>
        <dbReference type="ARBA" id="ARBA00030876"/>
    </source>
</evidence>
<evidence type="ECO:0000256" key="9">
    <source>
        <dbReference type="ARBA" id="ARBA00022741"/>
    </source>
</evidence>
<comment type="cofactor">
    <cofactor evidence="1">
        <name>a monovalent cation</name>
        <dbReference type="ChEBI" id="CHEBI:60242"/>
    </cofactor>
</comment>
<dbReference type="OrthoDB" id="5212574at2759"/>
<evidence type="ECO:0000256" key="7">
    <source>
        <dbReference type="ARBA" id="ARBA00022598"/>
    </source>
</evidence>
<keyword evidence="8" id="KW-0479">Metal-binding</keyword>
<dbReference type="InterPro" id="IPR036615">
    <property type="entry name" value="Mur_ligase_C_dom_sf"/>
</dbReference>
<feature type="compositionally biased region" description="Polar residues" evidence="15">
    <location>
        <begin position="112"/>
        <end position="124"/>
    </location>
</feature>
<sequence length="1162" mass="129090">MPITSCKFQHSPLSSSSQKMPKFSKRSIENLQIYVERHLDGDNQDGFFTQQGLDPQLNLAGHCDPNTNGNTFLSNDIISCQRDYNVKVMLSPGGAIGDYRLVSKKKARKNLSNKLGKSNEATSSHLRRSRESKEHLAYVHGSLSVPYLFKGDTVVRGVNFPLQRAVGLQVASKVVLVVSASSLVVEVYVVQHGVPQGPFGGRAAQEIVPDVVGDRLGFLLGHQAESAAVGVGITMTDEVQLRILVAVELVEEDYEDVLVVVGGIGFSYLMARKQHIAIFTTASLPWMTRTAVNPLFRAAYLAKNHEREVTLVIPWLTLKDQTLVYPNKITFSSLEEHEAYVYCWLKEKADILSEFRIAFYPGKLRHIEAIFSKEKRRILPVGDTTEMIPVGDTSSHILLGSQCHTKGVLQAGNLLIQSSDFSALLQLSGTVLHVGTVVRLSAATQDLPRSIICNVPWRQPQIPRGWENKASAKTRSSDSLFQRCKVFVNPSTTDVVCTTTAVALAMGKIVICANHPSNEFFKQFPNCHMYNSSHKCGLGLSFCEFLQGAGIDDSAADSLSLPGPAARSRSFCPRQPFALRVLLASWVRRRITNTASVPFHPSFRACAVPCLPLPITHRFRLRSNRAMARGIAPTLFTARRARGQRTRLRRFFLLIPVPAAEYEEALDCLSSLITRRTRADGSNKGDHFDLMFDYLKILELEDAIPELKVIHVAGTKGKGSTCTFTESILRCCGFRTGLFTSPHLIDVRERFRLDGVEVSEEKFLEYFWWCWHRLQEKTGDDVPMPTYFRFLALLAFKIFSAEQVDVAIMEVGLGGKFDATNVVQKPIVCGISSLGYDHMEILGHTLREIAGEKAGIFKKGVPAYTVPQPEEAMHALEDKASQLGVPLQLASPLDTGLLKNQHLGLDGEHQYLNAGLAIALSSVWLETTGNLKNMNIDEQSLPEQFVSGLSRARLEGRAQIVPDSLGQVGGLTFYLDGAHSPESMEMCAKWYSHVIREDPSRLGERPHENHYMRQGGHPNSLGGKDHQQILLFNCMSVRDPQLLLPRLINTCDQHGVKFYKAIFVPNQSVYNKVTSLASPPTDPQRVDLSWQLTLQKVWENFMHSEQGPSCASVCEDSLVFPSLPLAIKWLRESVQQSRSVQVQVLVTGSLHLVGDVLKLIKN</sequence>
<evidence type="ECO:0000256" key="5">
    <source>
        <dbReference type="ARBA" id="ARBA00018660"/>
    </source>
</evidence>
<dbReference type="InterPro" id="IPR017853">
    <property type="entry name" value="GH"/>
</dbReference>
<comment type="catalytic activity">
    <reaction evidence="14">
        <text>(6S)-5,6,7,8-tetrahydrofolyl-(gamma-L-Glu)(n) + L-glutamate + ATP = (6S)-5,6,7,8-tetrahydrofolyl-(gamma-L-Glu)(n+1) + ADP + phosphate + H(+)</text>
        <dbReference type="Rhea" id="RHEA:10580"/>
        <dbReference type="Rhea" id="RHEA-COMP:14738"/>
        <dbReference type="Rhea" id="RHEA-COMP:14740"/>
        <dbReference type="ChEBI" id="CHEBI:15378"/>
        <dbReference type="ChEBI" id="CHEBI:29985"/>
        <dbReference type="ChEBI" id="CHEBI:30616"/>
        <dbReference type="ChEBI" id="CHEBI:43474"/>
        <dbReference type="ChEBI" id="CHEBI:141005"/>
        <dbReference type="ChEBI" id="CHEBI:456216"/>
        <dbReference type="EC" id="6.3.2.17"/>
    </reaction>
</comment>
<dbReference type="EMBL" id="CP097510">
    <property type="protein sequence ID" value="URE31900.1"/>
    <property type="molecule type" value="Genomic_DNA"/>
</dbReference>
<evidence type="ECO:0000256" key="4">
    <source>
        <dbReference type="ARBA" id="ARBA00013025"/>
    </source>
</evidence>
<evidence type="ECO:0000256" key="3">
    <source>
        <dbReference type="ARBA" id="ARBA00008276"/>
    </source>
</evidence>
<keyword evidence="6" id="KW-0554">One-carbon metabolism</keyword>
<organism evidence="16 17">
    <name type="scientific">Musa troglodytarum</name>
    <name type="common">fe'i banana</name>
    <dbReference type="NCBI Taxonomy" id="320322"/>
    <lineage>
        <taxon>Eukaryota</taxon>
        <taxon>Viridiplantae</taxon>
        <taxon>Streptophyta</taxon>
        <taxon>Embryophyta</taxon>
        <taxon>Tracheophyta</taxon>
        <taxon>Spermatophyta</taxon>
        <taxon>Magnoliopsida</taxon>
        <taxon>Liliopsida</taxon>
        <taxon>Zingiberales</taxon>
        <taxon>Musaceae</taxon>
        <taxon>Musa</taxon>
    </lineage>
</organism>
<evidence type="ECO:0000256" key="6">
    <source>
        <dbReference type="ARBA" id="ARBA00022563"/>
    </source>
</evidence>
<evidence type="ECO:0000256" key="11">
    <source>
        <dbReference type="ARBA" id="ARBA00022842"/>
    </source>
</evidence>
<protein>
    <recommendedName>
        <fullName evidence="5">Folylpolyglutamate synthase</fullName>
        <ecNumber evidence="4">6.3.2.17</ecNumber>
    </recommendedName>
    <alternativeName>
        <fullName evidence="13">Folylpoly-gamma-glutamate synthetase</fullName>
    </alternativeName>
    <alternativeName>
        <fullName evidence="12">Tetrahydrofolylpolyglutamate synthase</fullName>
    </alternativeName>
</protein>
<dbReference type="GO" id="GO:0046872">
    <property type="term" value="F:metal ion binding"/>
    <property type="evidence" value="ECO:0007669"/>
    <property type="project" value="UniProtKB-KW"/>
</dbReference>
<dbReference type="Gene3D" id="3.90.190.20">
    <property type="entry name" value="Mur ligase, C-terminal domain"/>
    <property type="match status" value="1"/>
</dbReference>
<dbReference type="SUPFAM" id="SSF53623">
    <property type="entry name" value="MurD-like peptide ligases, catalytic domain"/>
    <property type="match status" value="1"/>
</dbReference>
<gene>
    <name evidence="16" type="ORF">MUK42_05805</name>
</gene>
<dbReference type="EC" id="6.3.2.17" evidence="4"/>
<evidence type="ECO:0000313" key="16">
    <source>
        <dbReference type="EMBL" id="URE31900.1"/>
    </source>
</evidence>
<reference evidence="16" key="1">
    <citation type="submission" date="2022-05" db="EMBL/GenBank/DDBJ databases">
        <title>The Musa troglodytarum L. genome provides insights into the mechanism of non-climacteric behaviour and enrichment of carotenoids.</title>
        <authorList>
            <person name="Wang J."/>
        </authorList>
    </citation>
    <scope>NUCLEOTIDE SEQUENCE</scope>
    <source>
        <tissue evidence="16">Leaf</tissue>
    </source>
</reference>
<feature type="compositionally biased region" description="Polar residues" evidence="15">
    <location>
        <begin position="1"/>
        <end position="19"/>
    </location>
</feature>
<dbReference type="SUPFAM" id="SSF53244">
    <property type="entry name" value="MurD-like peptide ligases, peptide-binding domain"/>
    <property type="match status" value="1"/>
</dbReference>
<evidence type="ECO:0000256" key="15">
    <source>
        <dbReference type="SAM" id="MobiDB-lite"/>
    </source>
</evidence>